<evidence type="ECO:0000259" key="12">
    <source>
        <dbReference type="PROSITE" id="PS50011"/>
    </source>
</evidence>
<evidence type="ECO:0000256" key="6">
    <source>
        <dbReference type="ARBA" id="ARBA00022777"/>
    </source>
</evidence>
<accession>A0A2K1QJH6</accession>
<feature type="compositionally biased region" description="Polar residues" evidence="11">
    <location>
        <begin position="586"/>
        <end position="595"/>
    </location>
</feature>
<reference evidence="13 14" key="1">
    <citation type="submission" date="2017-06" db="EMBL/GenBank/DDBJ databases">
        <title>Draft genome sequence of a variant of Elsinoe murrayae.</title>
        <authorList>
            <person name="Cheng Q."/>
        </authorList>
    </citation>
    <scope>NUCLEOTIDE SEQUENCE [LARGE SCALE GENOMIC DNA]</scope>
    <source>
        <strain evidence="13 14">CQ-2017a</strain>
    </source>
</reference>
<keyword evidence="14" id="KW-1185">Reference proteome</keyword>
<feature type="compositionally biased region" description="Basic residues" evidence="11">
    <location>
        <begin position="820"/>
        <end position="831"/>
    </location>
</feature>
<evidence type="ECO:0000256" key="3">
    <source>
        <dbReference type="ARBA" id="ARBA00022527"/>
    </source>
</evidence>
<feature type="compositionally biased region" description="Polar residues" evidence="11">
    <location>
        <begin position="221"/>
        <end position="230"/>
    </location>
</feature>
<dbReference type="EMBL" id="NKHZ01000077">
    <property type="protein sequence ID" value="PNS15315.1"/>
    <property type="molecule type" value="Genomic_DNA"/>
</dbReference>
<evidence type="ECO:0000256" key="11">
    <source>
        <dbReference type="SAM" id="MobiDB-lite"/>
    </source>
</evidence>
<feature type="compositionally biased region" description="Basic and acidic residues" evidence="11">
    <location>
        <begin position="243"/>
        <end position="259"/>
    </location>
</feature>
<evidence type="ECO:0000256" key="8">
    <source>
        <dbReference type="ARBA" id="ARBA00047899"/>
    </source>
</evidence>
<feature type="compositionally biased region" description="Low complexity" evidence="11">
    <location>
        <begin position="188"/>
        <end position="200"/>
    </location>
</feature>
<evidence type="ECO:0000256" key="1">
    <source>
        <dbReference type="ARBA" id="ARBA00010006"/>
    </source>
</evidence>
<feature type="region of interest" description="Disordered" evidence="11">
    <location>
        <begin position="811"/>
        <end position="838"/>
    </location>
</feature>
<dbReference type="GO" id="GO:0005524">
    <property type="term" value="F:ATP binding"/>
    <property type="evidence" value="ECO:0007669"/>
    <property type="project" value="UniProtKB-UniRule"/>
</dbReference>
<keyword evidence="5 10" id="KW-0547">Nucleotide-binding</keyword>
<dbReference type="EC" id="2.7.11.1" evidence="2"/>
<dbReference type="OrthoDB" id="347657at2759"/>
<comment type="similarity">
    <text evidence="1">Belongs to the protein kinase superfamily. AGC Ser/Thr protein kinase family. PDPK1 subfamily.</text>
</comment>
<feature type="binding site" evidence="10">
    <location>
        <position position="304"/>
    </location>
    <ligand>
        <name>ATP</name>
        <dbReference type="ChEBI" id="CHEBI:30616"/>
    </ligand>
</feature>
<dbReference type="PROSITE" id="PS00108">
    <property type="entry name" value="PROTEIN_KINASE_ST"/>
    <property type="match status" value="1"/>
</dbReference>
<keyword evidence="3" id="KW-0723">Serine/threonine-protein kinase</keyword>
<dbReference type="InterPro" id="IPR011009">
    <property type="entry name" value="Kinase-like_dom_sf"/>
</dbReference>
<feature type="compositionally biased region" description="Polar residues" evidence="11">
    <location>
        <begin position="127"/>
        <end position="142"/>
    </location>
</feature>
<dbReference type="InParanoid" id="A0A2K1QJH6"/>
<dbReference type="PROSITE" id="PS50011">
    <property type="entry name" value="PROTEIN_KINASE_DOM"/>
    <property type="match status" value="1"/>
</dbReference>
<dbReference type="Gene3D" id="3.30.200.20">
    <property type="entry name" value="Phosphorylase Kinase, domain 1"/>
    <property type="match status" value="1"/>
</dbReference>
<evidence type="ECO:0000313" key="14">
    <source>
        <dbReference type="Proteomes" id="UP000243797"/>
    </source>
</evidence>
<dbReference type="FunFam" id="1.10.510.10:FF:000163">
    <property type="entry name" value="3-phosphoinositide-dependent protein kinase 1"/>
    <property type="match status" value="1"/>
</dbReference>
<sequence length="838" mass="91518">MNGDLSLSGSLGGLRIANPDDEPSDSPLATISDKSRDNDSASIGQHSTSTIRDLHQDSQVSSDSTAINSLGGAGTGGTEAYSQDVGRSPSSAGYYAQPCLPPTEYENLRRMTPGAGADSGRARPVSTIYNHANSSSSSQINTRDAHYTSDAMAQQQAKLSRSASRSASHPMPQQYPLRQPSQRDRYRQSQQYTSAQYAAANGIVPPRKASQRISTIHAKSGQGSQTSGAQNAVEGGPLPSSEAWKDRGAAVSMRHEMDADGNRVQRVIKKGVNDFSFGNTLGEGSYSSVLQATDIQTGRQYAVKILDKRHIIKEKKVKYVNIEKDTLNRLTEHPGIVRLYYTFQDEQSLYFVLDLAAGGELLGALKKTGTFDVDCTRFYAAQLLDSISYMHSKGVIHRDLKPENVLLDANMHTKITDFGTAKILNVRTDNGPEAASGHPMDGAESDRAKSFVGTAEYVSPELLRDKNACKASDLWALGCIIFQLLAGRPPFKGGNEYQTFQKIVALDYHFPDGFPPLAMDLIQKLLVLDPTKRLPIEQIKSHIFFEGIKWGRGLWRVRAPALKPFIPPAKEPIRLNGAGAIHPPSATRSQGTSPAHTGASHIRPQLRAVTELPPPSQLDIDWSPVLTRPNERILKMGNLIVTSLPLPPSPQQGTSADTPKKFSRFFGGGTTKKKQRLVMVTSTARIIVVPAGGDEKKAKMELPLMLPGVVCRDYVDIRGLTAFCVETKDKQYTFEDPRGSTSDPDGSKYSTREWMEKIEWAKELATSQSVANSFSADTQFSELSSSVSSPNSALDSDAQLDQAYQRGLLRRDGDTESLRSRKNRFSKRHSKNGLAAVF</sequence>
<dbReference type="GO" id="GO:0004674">
    <property type="term" value="F:protein serine/threonine kinase activity"/>
    <property type="evidence" value="ECO:0007669"/>
    <property type="project" value="UniProtKB-KW"/>
</dbReference>
<dbReference type="InterPro" id="IPR000719">
    <property type="entry name" value="Prot_kinase_dom"/>
</dbReference>
<dbReference type="InterPro" id="IPR008271">
    <property type="entry name" value="Ser/Thr_kinase_AS"/>
</dbReference>
<evidence type="ECO:0000256" key="4">
    <source>
        <dbReference type="ARBA" id="ARBA00022679"/>
    </source>
</evidence>
<protein>
    <recommendedName>
        <fullName evidence="2">non-specific serine/threonine protein kinase</fullName>
        <ecNumber evidence="2">2.7.11.1</ecNumber>
    </recommendedName>
</protein>
<proteinExistence type="inferred from homology"/>
<organism evidence="13 14">
    <name type="scientific">Sphaceloma murrayae</name>
    <dbReference type="NCBI Taxonomy" id="2082308"/>
    <lineage>
        <taxon>Eukaryota</taxon>
        <taxon>Fungi</taxon>
        <taxon>Dikarya</taxon>
        <taxon>Ascomycota</taxon>
        <taxon>Pezizomycotina</taxon>
        <taxon>Dothideomycetes</taxon>
        <taxon>Dothideomycetidae</taxon>
        <taxon>Myriangiales</taxon>
        <taxon>Elsinoaceae</taxon>
        <taxon>Sphaceloma</taxon>
    </lineage>
</organism>
<feature type="region of interest" description="Disordered" evidence="11">
    <location>
        <begin position="1"/>
        <end position="259"/>
    </location>
</feature>
<evidence type="ECO:0000256" key="5">
    <source>
        <dbReference type="ARBA" id="ARBA00022741"/>
    </source>
</evidence>
<comment type="caution">
    <text evidence="13">The sequence shown here is derived from an EMBL/GenBank/DDBJ whole genome shotgun (WGS) entry which is preliminary data.</text>
</comment>
<feature type="region of interest" description="Disordered" evidence="11">
    <location>
        <begin position="581"/>
        <end position="608"/>
    </location>
</feature>
<dbReference type="Gene3D" id="1.10.510.10">
    <property type="entry name" value="Transferase(Phosphotransferase) domain 1"/>
    <property type="match status" value="1"/>
</dbReference>
<dbReference type="STRING" id="2082308.A0A2K1QJH6"/>
<dbReference type="PANTHER" id="PTHR24356:SF163">
    <property type="entry name" value="3-PHOSPHOINOSITIDE-DEPENDENT PROTEIN KINASE 1-RELATED"/>
    <property type="match status" value="1"/>
</dbReference>
<gene>
    <name evidence="13" type="ORF">CAC42_5486</name>
</gene>
<dbReference type="AlphaFoldDB" id="A0A2K1QJH6"/>
<evidence type="ECO:0000256" key="2">
    <source>
        <dbReference type="ARBA" id="ARBA00012513"/>
    </source>
</evidence>
<keyword evidence="7 10" id="KW-0067">ATP-binding</keyword>
<feature type="domain" description="Protein kinase" evidence="12">
    <location>
        <begin position="275"/>
        <end position="545"/>
    </location>
</feature>
<dbReference type="GO" id="GO:0035556">
    <property type="term" value="P:intracellular signal transduction"/>
    <property type="evidence" value="ECO:0007669"/>
    <property type="project" value="TreeGrafter"/>
</dbReference>
<keyword evidence="6 13" id="KW-0418">Kinase</keyword>
<dbReference type="Pfam" id="PF00069">
    <property type="entry name" value="Pkinase"/>
    <property type="match status" value="1"/>
</dbReference>
<dbReference type="InterPro" id="IPR039046">
    <property type="entry name" value="PDPK1"/>
</dbReference>
<keyword evidence="4" id="KW-0808">Transferase</keyword>
<feature type="compositionally biased region" description="Polar residues" evidence="11">
    <location>
        <begin position="40"/>
        <end position="68"/>
    </location>
</feature>
<name>A0A2K1QJH6_9PEZI</name>
<dbReference type="PROSITE" id="PS00107">
    <property type="entry name" value="PROTEIN_KINASE_ATP"/>
    <property type="match status" value="1"/>
</dbReference>
<dbReference type="FunFam" id="3.30.200.20:FF:000128">
    <property type="entry name" value="Serine/threonine-protein kinase ksg1"/>
    <property type="match status" value="1"/>
</dbReference>
<dbReference type="SUPFAM" id="SSF56112">
    <property type="entry name" value="Protein kinase-like (PK-like)"/>
    <property type="match status" value="1"/>
</dbReference>
<evidence type="ECO:0000313" key="13">
    <source>
        <dbReference type="EMBL" id="PNS15315.1"/>
    </source>
</evidence>
<evidence type="ECO:0000256" key="10">
    <source>
        <dbReference type="PROSITE-ProRule" id="PRU10141"/>
    </source>
</evidence>
<dbReference type="InterPro" id="IPR017441">
    <property type="entry name" value="Protein_kinase_ATP_BS"/>
</dbReference>
<dbReference type="PANTHER" id="PTHR24356">
    <property type="entry name" value="SERINE/THREONINE-PROTEIN KINASE"/>
    <property type="match status" value="1"/>
</dbReference>
<dbReference type="Proteomes" id="UP000243797">
    <property type="component" value="Unassembled WGS sequence"/>
</dbReference>
<dbReference type="CDD" id="cd05581">
    <property type="entry name" value="STKc_PDK1"/>
    <property type="match status" value="1"/>
</dbReference>
<dbReference type="InterPro" id="IPR050236">
    <property type="entry name" value="Ser_Thr_kinase_AGC"/>
</dbReference>
<evidence type="ECO:0000256" key="9">
    <source>
        <dbReference type="ARBA" id="ARBA00048679"/>
    </source>
</evidence>
<evidence type="ECO:0000256" key="7">
    <source>
        <dbReference type="ARBA" id="ARBA00022840"/>
    </source>
</evidence>
<dbReference type="SMART" id="SM00220">
    <property type="entry name" value="S_TKc"/>
    <property type="match status" value="1"/>
</dbReference>
<comment type="catalytic activity">
    <reaction evidence="8">
        <text>L-threonyl-[protein] + ATP = O-phospho-L-threonyl-[protein] + ADP + H(+)</text>
        <dbReference type="Rhea" id="RHEA:46608"/>
        <dbReference type="Rhea" id="RHEA-COMP:11060"/>
        <dbReference type="Rhea" id="RHEA-COMP:11605"/>
        <dbReference type="ChEBI" id="CHEBI:15378"/>
        <dbReference type="ChEBI" id="CHEBI:30013"/>
        <dbReference type="ChEBI" id="CHEBI:30616"/>
        <dbReference type="ChEBI" id="CHEBI:61977"/>
        <dbReference type="ChEBI" id="CHEBI:456216"/>
        <dbReference type="EC" id="2.7.11.1"/>
    </reaction>
</comment>
<comment type="catalytic activity">
    <reaction evidence="9">
        <text>L-seryl-[protein] + ATP = O-phospho-L-seryl-[protein] + ADP + H(+)</text>
        <dbReference type="Rhea" id="RHEA:17989"/>
        <dbReference type="Rhea" id="RHEA-COMP:9863"/>
        <dbReference type="Rhea" id="RHEA-COMP:11604"/>
        <dbReference type="ChEBI" id="CHEBI:15378"/>
        <dbReference type="ChEBI" id="CHEBI:29999"/>
        <dbReference type="ChEBI" id="CHEBI:30616"/>
        <dbReference type="ChEBI" id="CHEBI:83421"/>
        <dbReference type="ChEBI" id="CHEBI:456216"/>
        <dbReference type="EC" id="2.7.11.1"/>
    </reaction>
</comment>